<protein>
    <submittedName>
        <fullName evidence="2">Uncharacterized protein</fullName>
    </submittedName>
</protein>
<dbReference type="AlphaFoldDB" id="A0A915IK25"/>
<accession>A0A915IK25</accession>
<reference evidence="2" key="1">
    <citation type="submission" date="2022-11" db="UniProtKB">
        <authorList>
            <consortium name="WormBaseParasite"/>
        </authorList>
    </citation>
    <scope>IDENTIFICATION</scope>
</reference>
<dbReference type="Proteomes" id="UP000887565">
    <property type="component" value="Unplaced"/>
</dbReference>
<organism evidence="1 2">
    <name type="scientific">Romanomermis culicivorax</name>
    <name type="common">Nematode worm</name>
    <dbReference type="NCBI Taxonomy" id="13658"/>
    <lineage>
        <taxon>Eukaryota</taxon>
        <taxon>Metazoa</taxon>
        <taxon>Ecdysozoa</taxon>
        <taxon>Nematoda</taxon>
        <taxon>Enoplea</taxon>
        <taxon>Dorylaimia</taxon>
        <taxon>Mermithida</taxon>
        <taxon>Mermithoidea</taxon>
        <taxon>Mermithidae</taxon>
        <taxon>Romanomermis</taxon>
    </lineage>
</organism>
<keyword evidence="1" id="KW-1185">Reference proteome</keyword>
<proteinExistence type="predicted"/>
<evidence type="ECO:0000313" key="1">
    <source>
        <dbReference type="Proteomes" id="UP000887565"/>
    </source>
</evidence>
<evidence type="ECO:0000313" key="2">
    <source>
        <dbReference type="WBParaSite" id="nRc.2.0.1.t14381-RA"/>
    </source>
</evidence>
<dbReference type="WBParaSite" id="nRc.2.0.1.t14381-RA">
    <property type="protein sequence ID" value="nRc.2.0.1.t14381-RA"/>
    <property type="gene ID" value="nRc.2.0.1.g14381"/>
</dbReference>
<sequence length="38" mass="4650">MARFVQDQESKVFFRISIDIFDQKMPRKVQNFGEPRNF</sequence>
<name>A0A915IK25_ROMCU</name>